<gene>
    <name evidence="1" type="ORF">C8N47_1236</name>
</gene>
<sequence>MEENNCRSFIKALSRKVGPVTVGVPAFMHASSKFKTPVLLTLAGGDNTGVRCINQEENTQLKIY</sequence>
<keyword evidence="2" id="KW-1185">Reference proteome</keyword>
<proteinExistence type="predicted"/>
<accession>A0A2T5BXZ6</accession>
<reference evidence="1 2" key="1">
    <citation type="submission" date="2018-04" db="EMBL/GenBank/DDBJ databases">
        <title>Genomic Encyclopedia of Archaeal and Bacterial Type Strains, Phase II (KMG-II): from individual species to whole genera.</title>
        <authorList>
            <person name="Goeker M."/>
        </authorList>
    </citation>
    <scope>NUCLEOTIDE SEQUENCE [LARGE SCALE GENOMIC DNA]</scope>
    <source>
        <strain evidence="1 2">DSM 28823</strain>
    </source>
</reference>
<protein>
    <submittedName>
        <fullName evidence="1">Uncharacterized protein</fullName>
    </submittedName>
</protein>
<dbReference type="Proteomes" id="UP000243525">
    <property type="component" value="Unassembled WGS sequence"/>
</dbReference>
<comment type="caution">
    <text evidence="1">The sequence shown here is derived from an EMBL/GenBank/DDBJ whole genome shotgun (WGS) entry which is preliminary data.</text>
</comment>
<name>A0A2T5BXZ6_9BACT</name>
<dbReference type="AlphaFoldDB" id="A0A2T5BXZ6"/>
<dbReference type="RefSeq" id="WP_107823590.1">
    <property type="nucleotide sequence ID" value="NZ_OY782574.1"/>
</dbReference>
<organism evidence="1 2">
    <name type="scientific">Mangrovibacterium marinum</name>
    <dbReference type="NCBI Taxonomy" id="1639118"/>
    <lineage>
        <taxon>Bacteria</taxon>
        <taxon>Pseudomonadati</taxon>
        <taxon>Bacteroidota</taxon>
        <taxon>Bacteroidia</taxon>
        <taxon>Marinilabiliales</taxon>
        <taxon>Prolixibacteraceae</taxon>
        <taxon>Mangrovibacterium</taxon>
    </lineage>
</organism>
<dbReference type="EMBL" id="QAAD01000023">
    <property type="protein sequence ID" value="PTN06285.1"/>
    <property type="molecule type" value="Genomic_DNA"/>
</dbReference>
<evidence type="ECO:0000313" key="1">
    <source>
        <dbReference type="EMBL" id="PTN06285.1"/>
    </source>
</evidence>
<evidence type="ECO:0000313" key="2">
    <source>
        <dbReference type="Proteomes" id="UP000243525"/>
    </source>
</evidence>